<dbReference type="Proteomes" id="UP000789920">
    <property type="component" value="Unassembled WGS sequence"/>
</dbReference>
<sequence>TIVSDGIVQNSSEVAKAFKKIYNNPDIPLIWSNLLQCNDDREFMSETSKIIK</sequence>
<evidence type="ECO:0000313" key="1">
    <source>
        <dbReference type="EMBL" id="CAG8823082.1"/>
    </source>
</evidence>
<evidence type="ECO:0000313" key="2">
    <source>
        <dbReference type="Proteomes" id="UP000789920"/>
    </source>
</evidence>
<protein>
    <submittedName>
        <fullName evidence="1">30493_t:CDS:1</fullName>
    </submittedName>
</protein>
<dbReference type="EMBL" id="CAJVQC010087067">
    <property type="protein sequence ID" value="CAG8823082.1"/>
    <property type="molecule type" value="Genomic_DNA"/>
</dbReference>
<organism evidence="1 2">
    <name type="scientific">Racocetra persica</name>
    <dbReference type="NCBI Taxonomy" id="160502"/>
    <lineage>
        <taxon>Eukaryota</taxon>
        <taxon>Fungi</taxon>
        <taxon>Fungi incertae sedis</taxon>
        <taxon>Mucoromycota</taxon>
        <taxon>Glomeromycotina</taxon>
        <taxon>Glomeromycetes</taxon>
        <taxon>Diversisporales</taxon>
        <taxon>Gigasporaceae</taxon>
        <taxon>Racocetra</taxon>
    </lineage>
</organism>
<feature type="non-terminal residue" evidence="1">
    <location>
        <position position="52"/>
    </location>
</feature>
<name>A0ACA9S2F7_9GLOM</name>
<accession>A0ACA9S2F7</accession>
<reference evidence="1" key="1">
    <citation type="submission" date="2021-06" db="EMBL/GenBank/DDBJ databases">
        <authorList>
            <person name="Kallberg Y."/>
            <person name="Tangrot J."/>
            <person name="Rosling A."/>
        </authorList>
    </citation>
    <scope>NUCLEOTIDE SEQUENCE</scope>
    <source>
        <strain evidence="1">MA461A</strain>
    </source>
</reference>
<comment type="caution">
    <text evidence="1">The sequence shown here is derived from an EMBL/GenBank/DDBJ whole genome shotgun (WGS) entry which is preliminary data.</text>
</comment>
<proteinExistence type="predicted"/>
<feature type="non-terminal residue" evidence="1">
    <location>
        <position position="1"/>
    </location>
</feature>
<keyword evidence="2" id="KW-1185">Reference proteome</keyword>
<gene>
    <name evidence="1" type="ORF">RPERSI_LOCUS25951</name>
</gene>